<reference evidence="1 2" key="1">
    <citation type="submission" date="2024-11" db="EMBL/GenBank/DDBJ databases">
        <title>Chromosome-level genome assembly of the freshwater bivalve Anodonta woodiana.</title>
        <authorList>
            <person name="Chen X."/>
        </authorList>
    </citation>
    <scope>NUCLEOTIDE SEQUENCE [LARGE SCALE GENOMIC DNA]</scope>
    <source>
        <strain evidence="1">MN2024</strain>
        <tissue evidence="1">Gills</tissue>
    </source>
</reference>
<dbReference type="Gene3D" id="2.70.130.10">
    <property type="entry name" value="Mannose-6-phosphate receptor binding domain"/>
    <property type="match status" value="1"/>
</dbReference>
<keyword evidence="2" id="KW-1185">Reference proteome</keyword>
<evidence type="ECO:0000313" key="2">
    <source>
        <dbReference type="Proteomes" id="UP001634394"/>
    </source>
</evidence>
<accession>A0ABD3V164</accession>
<name>A0ABD3V164_SINWO</name>
<protein>
    <submittedName>
        <fullName evidence="1">Uncharacterized protein</fullName>
    </submittedName>
</protein>
<gene>
    <name evidence="1" type="ORF">ACJMK2_014621</name>
</gene>
<dbReference type="SUPFAM" id="SSF50911">
    <property type="entry name" value="Mannose 6-phosphate receptor domain"/>
    <property type="match status" value="2"/>
</dbReference>
<dbReference type="InterPro" id="IPR009011">
    <property type="entry name" value="Man6P_isomerase_rcpt-bd_dom_sf"/>
</dbReference>
<evidence type="ECO:0000313" key="1">
    <source>
        <dbReference type="EMBL" id="KAL3855410.1"/>
    </source>
</evidence>
<sequence length="198" mass="21967">MLGSFPICVHCDSCIKTSACSCIFENGSYIDLSPLNSAGPYPRFKDVREMTGGAWDSWNPCGAFSEGGCYNVAVCRVGPILSNMYTYYNLGTQDSAEFIADNETFAIQYAQRTDVLRFKDMLSLENKAWYSWNPCSSFTEGGCHSVAVCEIGPIVPNPDYIDLGNQGSSWFHGETGQLILSYHDPNNTRQDVLYLYCS</sequence>
<dbReference type="EMBL" id="JBJQND010000014">
    <property type="protein sequence ID" value="KAL3855410.1"/>
    <property type="molecule type" value="Genomic_DNA"/>
</dbReference>
<organism evidence="1 2">
    <name type="scientific">Sinanodonta woodiana</name>
    <name type="common">Chinese pond mussel</name>
    <name type="synonym">Anodonta woodiana</name>
    <dbReference type="NCBI Taxonomy" id="1069815"/>
    <lineage>
        <taxon>Eukaryota</taxon>
        <taxon>Metazoa</taxon>
        <taxon>Spiralia</taxon>
        <taxon>Lophotrochozoa</taxon>
        <taxon>Mollusca</taxon>
        <taxon>Bivalvia</taxon>
        <taxon>Autobranchia</taxon>
        <taxon>Heteroconchia</taxon>
        <taxon>Palaeoheterodonta</taxon>
        <taxon>Unionida</taxon>
        <taxon>Unionoidea</taxon>
        <taxon>Unionidae</taxon>
        <taxon>Unioninae</taxon>
        <taxon>Sinanodonta</taxon>
    </lineage>
</organism>
<dbReference type="PANTHER" id="PTHR15071">
    <property type="entry name" value="MANNOSE-6-PHOSPHATE RECEPTOR FAMILY MEMBER"/>
    <property type="match status" value="1"/>
</dbReference>
<dbReference type="Proteomes" id="UP001634394">
    <property type="component" value="Unassembled WGS sequence"/>
</dbReference>
<proteinExistence type="predicted"/>
<comment type="caution">
    <text evidence="1">The sequence shown here is derived from an EMBL/GenBank/DDBJ whole genome shotgun (WGS) entry which is preliminary data.</text>
</comment>
<dbReference type="GO" id="GO:0000139">
    <property type="term" value="C:Golgi membrane"/>
    <property type="evidence" value="ECO:0007669"/>
    <property type="project" value="UniProtKB-SubCell"/>
</dbReference>
<dbReference type="AlphaFoldDB" id="A0ABD3V164"/>
<dbReference type="PANTHER" id="PTHR15071:SF0">
    <property type="entry name" value="MANNOSE 6-PHOSPHATE RECEPTOR-LIKE PROTEIN 1"/>
    <property type="match status" value="1"/>
</dbReference>